<name>A0A2P2QZT7_RHIMU</name>
<feature type="transmembrane region" description="Helical" evidence="1">
    <location>
        <begin position="6"/>
        <end position="26"/>
    </location>
</feature>
<keyword evidence="1" id="KW-1133">Transmembrane helix</keyword>
<dbReference type="AlphaFoldDB" id="A0A2P2QZT7"/>
<proteinExistence type="predicted"/>
<keyword evidence="1" id="KW-0812">Transmembrane</keyword>
<reference evidence="2" key="1">
    <citation type="submission" date="2018-02" db="EMBL/GenBank/DDBJ databases">
        <title>Rhizophora mucronata_Transcriptome.</title>
        <authorList>
            <person name="Meera S.P."/>
            <person name="Sreeshan A."/>
            <person name="Augustine A."/>
        </authorList>
    </citation>
    <scope>NUCLEOTIDE SEQUENCE</scope>
    <source>
        <tissue evidence="2">Leaf</tissue>
    </source>
</reference>
<keyword evidence="1" id="KW-0472">Membrane</keyword>
<evidence type="ECO:0000313" key="2">
    <source>
        <dbReference type="EMBL" id="MBX72411.1"/>
    </source>
</evidence>
<evidence type="ECO:0000256" key="1">
    <source>
        <dbReference type="SAM" id="Phobius"/>
    </source>
</evidence>
<sequence>MGKQQYAISLLEFFFVIACIKFLLFYSKSKNVNDCLSLH</sequence>
<protein>
    <submittedName>
        <fullName evidence="2">Uncharacterized protein</fullName>
    </submittedName>
</protein>
<organism evidence="2">
    <name type="scientific">Rhizophora mucronata</name>
    <name type="common">Asiatic mangrove</name>
    <dbReference type="NCBI Taxonomy" id="61149"/>
    <lineage>
        <taxon>Eukaryota</taxon>
        <taxon>Viridiplantae</taxon>
        <taxon>Streptophyta</taxon>
        <taxon>Embryophyta</taxon>
        <taxon>Tracheophyta</taxon>
        <taxon>Spermatophyta</taxon>
        <taxon>Magnoliopsida</taxon>
        <taxon>eudicotyledons</taxon>
        <taxon>Gunneridae</taxon>
        <taxon>Pentapetalae</taxon>
        <taxon>rosids</taxon>
        <taxon>fabids</taxon>
        <taxon>Malpighiales</taxon>
        <taxon>Rhizophoraceae</taxon>
        <taxon>Rhizophora</taxon>
    </lineage>
</organism>
<dbReference type="EMBL" id="GGEC01091927">
    <property type="protein sequence ID" value="MBX72411.1"/>
    <property type="molecule type" value="Transcribed_RNA"/>
</dbReference>
<accession>A0A2P2QZT7</accession>